<evidence type="ECO:0000256" key="10">
    <source>
        <dbReference type="ARBA" id="ARBA00049729"/>
    </source>
</evidence>
<evidence type="ECO:0000313" key="14">
    <source>
        <dbReference type="Proteomes" id="UP000887226"/>
    </source>
</evidence>
<keyword evidence="7 11" id="KW-1133">Transmembrane helix</keyword>
<keyword evidence="3 13" id="KW-0645">Protease</keyword>
<sequence>MPPTSIVARLKTIYTREKEVIVPSISTTVAITSLIVYTLIYVLPLYISPASRPSHGLNRDAPSVIKRRTQLVSTSCIACSIITFFVLYTHASNSSPTQNVLEGMHRMGYLPIGLGETIKALALTATLFMGPLFEGGIEGRWRRWLKLEDAYAVLSSWQGWRNFVTGPITEEILFRSAAVPLLLLAQISNTTIIFLTPVVFGLAHVHHFYEYRITHPHDPIIQAILRSVLQFTYTTLFGGYVTFLYLRTGSLLSVIFVHAFCNWQGFPRFWGKVSAGETVMGPDIGESKRSEDGPARSAELGLGWTVAYYVILCIGAWGWWRLLWPLTASESALTSF</sequence>
<dbReference type="EMBL" id="MU254156">
    <property type="protein sequence ID" value="KAG9241783.1"/>
    <property type="molecule type" value="Genomic_DNA"/>
</dbReference>
<dbReference type="GO" id="GO:0004222">
    <property type="term" value="F:metalloendopeptidase activity"/>
    <property type="evidence" value="ECO:0007669"/>
    <property type="project" value="InterPro"/>
</dbReference>
<protein>
    <recommendedName>
        <fullName evidence="10">intramembrane prenyl-peptidase Rce1</fullName>
        <ecNumber evidence="10">3.4.26.1</ecNumber>
    </recommendedName>
</protein>
<organism evidence="13 14">
    <name type="scientific">Calycina marina</name>
    <dbReference type="NCBI Taxonomy" id="1763456"/>
    <lineage>
        <taxon>Eukaryota</taxon>
        <taxon>Fungi</taxon>
        <taxon>Dikarya</taxon>
        <taxon>Ascomycota</taxon>
        <taxon>Pezizomycotina</taxon>
        <taxon>Leotiomycetes</taxon>
        <taxon>Helotiales</taxon>
        <taxon>Pezizellaceae</taxon>
        <taxon>Calycina</taxon>
    </lineage>
</organism>
<dbReference type="OrthoDB" id="271604at2759"/>
<feature type="transmembrane region" description="Helical" evidence="11">
    <location>
        <begin position="298"/>
        <end position="320"/>
    </location>
</feature>
<evidence type="ECO:0000256" key="8">
    <source>
        <dbReference type="ARBA" id="ARBA00023136"/>
    </source>
</evidence>
<evidence type="ECO:0000256" key="4">
    <source>
        <dbReference type="ARBA" id="ARBA00022692"/>
    </source>
</evidence>
<evidence type="ECO:0000256" key="7">
    <source>
        <dbReference type="ARBA" id="ARBA00022989"/>
    </source>
</evidence>
<keyword evidence="8 11" id="KW-0472">Membrane</keyword>
<evidence type="ECO:0000256" key="1">
    <source>
        <dbReference type="ARBA" id="ARBA00004477"/>
    </source>
</evidence>
<feature type="transmembrane region" description="Helical" evidence="11">
    <location>
        <begin position="68"/>
        <end position="88"/>
    </location>
</feature>
<evidence type="ECO:0000256" key="6">
    <source>
        <dbReference type="ARBA" id="ARBA00022824"/>
    </source>
</evidence>
<dbReference type="Proteomes" id="UP000887226">
    <property type="component" value="Unassembled WGS sequence"/>
</dbReference>
<dbReference type="PANTHER" id="PTHR13046:SF0">
    <property type="entry name" value="CAAX PRENYL PROTEASE 2"/>
    <property type="match status" value="1"/>
</dbReference>
<evidence type="ECO:0000256" key="11">
    <source>
        <dbReference type="SAM" id="Phobius"/>
    </source>
</evidence>
<evidence type="ECO:0000259" key="12">
    <source>
        <dbReference type="Pfam" id="PF02517"/>
    </source>
</evidence>
<evidence type="ECO:0000256" key="5">
    <source>
        <dbReference type="ARBA" id="ARBA00022801"/>
    </source>
</evidence>
<comment type="caution">
    <text evidence="13">The sequence shown here is derived from an EMBL/GenBank/DDBJ whole genome shotgun (WGS) entry which is preliminary data.</text>
</comment>
<feature type="transmembrane region" description="Helical" evidence="11">
    <location>
        <begin position="223"/>
        <end position="246"/>
    </location>
</feature>
<feature type="transmembrane region" description="Helical" evidence="11">
    <location>
        <begin position="108"/>
        <end position="133"/>
    </location>
</feature>
<comment type="subcellular location">
    <subcellularLocation>
        <location evidence="1">Endoplasmic reticulum membrane</location>
        <topology evidence="1">Multi-pass membrane protein</topology>
    </subcellularLocation>
</comment>
<gene>
    <name evidence="13" type="ORF">BJ878DRAFT_427360</name>
</gene>
<accession>A0A9P8CCA3</accession>
<reference evidence="13" key="1">
    <citation type="journal article" date="2021" name="IMA Fungus">
        <title>Genomic characterization of three marine fungi, including Emericellopsis atlantica sp. nov. with signatures of a generalist lifestyle and marine biomass degradation.</title>
        <authorList>
            <person name="Hagestad O.C."/>
            <person name="Hou L."/>
            <person name="Andersen J.H."/>
            <person name="Hansen E.H."/>
            <person name="Altermark B."/>
            <person name="Li C."/>
            <person name="Kuhnert E."/>
            <person name="Cox R.J."/>
            <person name="Crous P.W."/>
            <person name="Spatafora J.W."/>
            <person name="Lail K."/>
            <person name="Amirebrahimi M."/>
            <person name="Lipzen A."/>
            <person name="Pangilinan J."/>
            <person name="Andreopoulos W."/>
            <person name="Hayes R.D."/>
            <person name="Ng V."/>
            <person name="Grigoriev I.V."/>
            <person name="Jackson S.A."/>
            <person name="Sutton T.D.S."/>
            <person name="Dobson A.D.W."/>
            <person name="Rama T."/>
        </authorList>
    </citation>
    <scope>NUCLEOTIDE SEQUENCE</scope>
    <source>
        <strain evidence="13">TRa3180A</strain>
    </source>
</reference>
<dbReference type="Pfam" id="PF02517">
    <property type="entry name" value="Rce1-like"/>
    <property type="match status" value="1"/>
</dbReference>
<keyword evidence="6" id="KW-0256">Endoplasmic reticulum</keyword>
<feature type="domain" description="CAAX prenyl protease 2/Lysostaphin resistance protein A-like" evidence="12">
    <location>
        <begin position="156"/>
        <end position="263"/>
    </location>
</feature>
<dbReference type="InterPro" id="IPR039731">
    <property type="entry name" value="Rce1"/>
</dbReference>
<dbReference type="InterPro" id="IPR003675">
    <property type="entry name" value="Rce1/LyrA-like_dom"/>
</dbReference>
<dbReference type="AlphaFoldDB" id="A0A9P8CCA3"/>
<dbReference type="EC" id="3.4.26.1" evidence="10"/>
<keyword evidence="5" id="KW-0378">Hydrolase</keyword>
<dbReference type="GO" id="GO:0071586">
    <property type="term" value="P:CAAX-box protein processing"/>
    <property type="evidence" value="ECO:0007669"/>
    <property type="project" value="InterPro"/>
</dbReference>
<feature type="transmembrane region" description="Helical" evidence="11">
    <location>
        <begin position="20"/>
        <end position="47"/>
    </location>
</feature>
<evidence type="ECO:0000313" key="13">
    <source>
        <dbReference type="EMBL" id="KAG9241783.1"/>
    </source>
</evidence>
<evidence type="ECO:0000256" key="9">
    <source>
        <dbReference type="ARBA" id="ARBA00047280"/>
    </source>
</evidence>
<name>A0A9P8CCA3_9HELO</name>
<comment type="similarity">
    <text evidence="2">Belongs to the peptidase U48 family.</text>
</comment>
<proteinExistence type="inferred from homology"/>
<comment type="catalytic activity">
    <reaction evidence="9">
        <text>Hydrolyzes the peptide bond -P2-(S-farnesyl or geranylgeranyl)C-P1'-P2'-P3'-COOH where P1' and P2' are amino acids with aliphatic sidechains and P3' is any C-terminal residue.</text>
        <dbReference type="EC" id="3.4.26.1"/>
    </reaction>
</comment>
<dbReference type="GO" id="GO:0005789">
    <property type="term" value="C:endoplasmic reticulum membrane"/>
    <property type="evidence" value="ECO:0007669"/>
    <property type="project" value="UniProtKB-SubCell"/>
</dbReference>
<feature type="transmembrane region" description="Helical" evidence="11">
    <location>
        <begin position="181"/>
        <end position="203"/>
    </location>
</feature>
<keyword evidence="14" id="KW-1185">Reference proteome</keyword>
<evidence type="ECO:0000256" key="3">
    <source>
        <dbReference type="ARBA" id="ARBA00022670"/>
    </source>
</evidence>
<dbReference type="PANTHER" id="PTHR13046">
    <property type="entry name" value="PROTEASE U48 CAAX PRENYL PROTEASE RCE1"/>
    <property type="match status" value="1"/>
</dbReference>
<evidence type="ECO:0000256" key="2">
    <source>
        <dbReference type="ARBA" id="ARBA00006897"/>
    </source>
</evidence>
<keyword evidence="4 11" id="KW-0812">Transmembrane</keyword>